<accession>A0A8X7VRA2</accession>
<evidence type="ECO:0000313" key="1">
    <source>
        <dbReference type="EMBL" id="KAG2316171.1"/>
    </source>
</evidence>
<gene>
    <name evidence="1" type="ORF">Bca52824_019293</name>
</gene>
<proteinExistence type="predicted"/>
<reference evidence="1 2" key="1">
    <citation type="submission" date="2020-02" db="EMBL/GenBank/DDBJ databases">
        <authorList>
            <person name="Ma Q."/>
            <person name="Huang Y."/>
            <person name="Song X."/>
            <person name="Pei D."/>
        </authorList>
    </citation>
    <scope>NUCLEOTIDE SEQUENCE [LARGE SCALE GENOMIC DNA]</scope>
    <source>
        <strain evidence="1">Sxm20200214</strain>
        <tissue evidence="1">Leaf</tissue>
    </source>
</reference>
<comment type="caution">
    <text evidence="1">The sequence shown here is derived from an EMBL/GenBank/DDBJ whole genome shotgun (WGS) entry which is preliminary data.</text>
</comment>
<evidence type="ECO:0000313" key="2">
    <source>
        <dbReference type="Proteomes" id="UP000886595"/>
    </source>
</evidence>
<name>A0A8X7VRA2_BRACI</name>
<dbReference type="EMBL" id="JAAMPC010000004">
    <property type="protein sequence ID" value="KAG2316171.1"/>
    <property type="molecule type" value="Genomic_DNA"/>
</dbReference>
<protein>
    <submittedName>
        <fullName evidence="1">Uncharacterized protein</fullName>
    </submittedName>
</protein>
<dbReference type="AlphaFoldDB" id="A0A8X7VRA2"/>
<dbReference type="OrthoDB" id="10574620at2759"/>
<keyword evidence="2" id="KW-1185">Reference proteome</keyword>
<sequence length="141" mass="15978">MVEFPIVQVSYHIVASRNFPQAASRFLSVVSKTRCLAIAQLSRGRNKEDKDMAAPEIQSLAATALEKEYKQKAPAKLNLLSSALRSLKLSLVHQRPLEKKHCLTFFLMWYNVGPALPNRCREMSTSYEACFGNYCPFTYSI</sequence>
<dbReference type="Proteomes" id="UP000886595">
    <property type="component" value="Unassembled WGS sequence"/>
</dbReference>
<organism evidence="1 2">
    <name type="scientific">Brassica carinata</name>
    <name type="common">Ethiopian mustard</name>
    <name type="synonym">Abyssinian cabbage</name>
    <dbReference type="NCBI Taxonomy" id="52824"/>
    <lineage>
        <taxon>Eukaryota</taxon>
        <taxon>Viridiplantae</taxon>
        <taxon>Streptophyta</taxon>
        <taxon>Embryophyta</taxon>
        <taxon>Tracheophyta</taxon>
        <taxon>Spermatophyta</taxon>
        <taxon>Magnoliopsida</taxon>
        <taxon>eudicotyledons</taxon>
        <taxon>Gunneridae</taxon>
        <taxon>Pentapetalae</taxon>
        <taxon>rosids</taxon>
        <taxon>malvids</taxon>
        <taxon>Brassicales</taxon>
        <taxon>Brassicaceae</taxon>
        <taxon>Brassiceae</taxon>
        <taxon>Brassica</taxon>
    </lineage>
</organism>